<accession>A0A1G2E1F0</accession>
<dbReference type="STRING" id="1801663.A2175_02045"/>
<dbReference type="EMBL" id="MHLY01000001">
    <property type="protein sequence ID" value="OGZ19081.1"/>
    <property type="molecule type" value="Genomic_DNA"/>
</dbReference>
<dbReference type="Proteomes" id="UP000176755">
    <property type="component" value="Unassembled WGS sequence"/>
</dbReference>
<dbReference type="GO" id="GO:0006974">
    <property type="term" value="P:DNA damage response"/>
    <property type="evidence" value="ECO:0007669"/>
    <property type="project" value="TreeGrafter"/>
</dbReference>
<keyword evidence="1" id="KW-0472">Membrane</keyword>
<dbReference type="InterPro" id="IPR007497">
    <property type="entry name" value="SIMPL/DUF541"/>
</dbReference>
<gene>
    <name evidence="2" type="ORF">A2175_02045</name>
</gene>
<dbReference type="InterPro" id="IPR052022">
    <property type="entry name" value="26kDa_periplasmic_antigen"/>
</dbReference>
<feature type="transmembrane region" description="Helical" evidence="1">
    <location>
        <begin position="12"/>
        <end position="32"/>
    </location>
</feature>
<dbReference type="PANTHER" id="PTHR34387">
    <property type="entry name" value="SLR1258 PROTEIN"/>
    <property type="match status" value="1"/>
</dbReference>
<evidence type="ECO:0000313" key="2">
    <source>
        <dbReference type="EMBL" id="OGZ19081.1"/>
    </source>
</evidence>
<dbReference type="Gene3D" id="3.30.110.170">
    <property type="entry name" value="Protein of unknown function (DUF541), domain 1"/>
    <property type="match status" value="1"/>
</dbReference>
<evidence type="ECO:0000313" key="3">
    <source>
        <dbReference type="Proteomes" id="UP000176755"/>
    </source>
</evidence>
<dbReference type="Pfam" id="PF04402">
    <property type="entry name" value="SIMPL"/>
    <property type="match status" value="1"/>
</dbReference>
<reference evidence="2 3" key="1">
    <citation type="journal article" date="2016" name="Nat. Commun.">
        <title>Thousands of microbial genomes shed light on interconnected biogeochemical processes in an aquifer system.</title>
        <authorList>
            <person name="Anantharaman K."/>
            <person name="Brown C.T."/>
            <person name="Hug L.A."/>
            <person name="Sharon I."/>
            <person name="Castelle C.J."/>
            <person name="Probst A.J."/>
            <person name="Thomas B.C."/>
            <person name="Singh A."/>
            <person name="Wilkins M.J."/>
            <person name="Karaoz U."/>
            <person name="Brodie E.L."/>
            <person name="Williams K.H."/>
            <person name="Hubbard S.S."/>
            <person name="Banfield J.F."/>
        </authorList>
    </citation>
    <scope>NUCLEOTIDE SEQUENCE [LARGE SCALE GENOMIC DNA]</scope>
</reference>
<dbReference type="PANTHER" id="PTHR34387:SF2">
    <property type="entry name" value="SLR1258 PROTEIN"/>
    <property type="match status" value="1"/>
</dbReference>
<keyword evidence="1" id="KW-1133">Transmembrane helix</keyword>
<comment type="caution">
    <text evidence="2">The sequence shown here is derived from an EMBL/GenBank/DDBJ whole genome shotgun (WGS) entry which is preliminary data.</text>
</comment>
<protein>
    <recommendedName>
        <fullName evidence="4">26 kDa periplasmic immunogenic protein</fullName>
    </recommendedName>
</protein>
<dbReference type="AlphaFoldDB" id="A0A1G2E1F0"/>
<keyword evidence="1" id="KW-0812">Transmembrane</keyword>
<dbReference type="Gene3D" id="3.30.70.2970">
    <property type="entry name" value="Protein of unknown function (DUF541), domain 2"/>
    <property type="match status" value="1"/>
</dbReference>
<name>A0A1G2E1F0_9BACT</name>
<organism evidence="2 3">
    <name type="scientific">Candidatus Nealsonbacteria bacterium RBG_13_42_11</name>
    <dbReference type="NCBI Taxonomy" id="1801663"/>
    <lineage>
        <taxon>Bacteria</taxon>
        <taxon>Candidatus Nealsoniibacteriota</taxon>
    </lineage>
</organism>
<evidence type="ECO:0008006" key="4">
    <source>
        <dbReference type="Google" id="ProtNLM"/>
    </source>
</evidence>
<evidence type="ECO:0000256" key="1">
    <source>
        <dbReference type="SAM" id="Phobius"/>
    </source>
</evidence>
<sequence length="257" mass="28314">MCNLDFKNKCAFTAFLIVLMALFVSLIVWISINIQEKVKTTENTITVSDTGTVYVKPDLALATASVITEKKTVAEAMNENTKKMNAVIEAVKAEGVESKDLKTTTFNISPRYEWYEASEIYPSGRRVLVGYEVTQSLEIKIRSLEKIGDIIAKATDAGANDVSNLQFTVDKQDEIKKQARDQAIEKAKAKAKDLASQLGIKLVRISSFSESGVIPYYYGLEKAMSSGLGGGEEAPSPQIETGENKIEVTVYLTYEIK</sequence>
<proteinExistence type="predicted"/>